<dbReference type="AlphaFoldDB" id="A0A516V1N6"/>
<sequence>MRMRIRQAATILLLVSLLAGCAGLRTAPSPASQKTTIVLVSIDALRADALGGGDMPALDAIAANGVHARWMNPSYPTLTFPNHYTLVTGLRPDHHGVVHNQMRDAELGSFVSKQYDTVDAQWWSGGEPLWATMEREGTPTAVLFWPGSAVEIHGERPSQWLPFDKTMTVDARVQQVLDWLDQPVAKRPRFIAAYFDQYDVAAHQCGAHCPDAIAAERAVDDGLAKLRAGIAARSGRQRIDLVVVSDHGMADVANGNIRYLDDIVPADAIDIQDDGPIVLVAPRAGHEAEAMKLVGRHDHSECWRRESLPPAWHYGSNPRIPAIVCQADEGWLLELHGDKPFAQPVKGEHGYAPESPSMHATFVAEGPDFRRGVELPPFDNVDVYPLLTRLLGVPALPNDGDIAPLLPALSR</sequence>
<dbReference type="InterPro" id="IPR017850">
    <property type="entry name" value="Alkaline_phosphatase_core_sf"/>
</dbReference>
<organism evidence="2 3">
    <name type="scientific">Pseudoluteimonas lycopersici</name>
    <dbReference type="NCBI Taxonomy" id="1324796"/>
    <lineage>
        <taxon>Bacteria</taxon>
        <taxon>Pseudomonadati</taxon>
        <taxon>Pseudomonadota</taxon>
        <taxon>Gammaproteobacteria</taxon>
        <taxon>Lysobacterales</taxon>
        <taxon>Lysobacteraceae</taxon>
        <taxon>Pseudoluteimonas</taxon>
    </lineage>
</organism>
<evidence type="ECO:0000313" key="3">
    <source>
        <dbReference type="Proteomes" id="UP000315891"/>
    </source>
</evidence>
<evidence type="ECO:0000313" key="2">
    <source>
        <dbReference type="EMBL" id="QDQ72441.1"/>
    </source>
</evidence>
<reference evidence="2 3" key="1">
    <citation type="submission" date="2019-07" db="EMBL/GenBank/DDBJ databases">
        <title>Lysobacter weifangensis sp. nov., isolated from bensulfuron-methyl contaminated farmland soil.</title>
        <authorList>
            <person name="Zhao H."/>
        </authorList>
    </citation>
    <scope>NUCLEOTIDE SEQUENCE [LARGE SCALE GENOMIC DNA]</scope>
    <source>
        <strain evidence="2 3">CC-Bw-6</strain>
    </source>
</reference>
<feature type="signal peptide" evidence="1">
    <location>
        <begin position="1"/>
        <end position="27"/>
    </location>
</feature>
<accession>A0A516V1N6</accession>
<keyword evidence="3" id="KW-1185">Reference proteome</keyword>
<dbReference type="InterPro" id="IPR002591">
    <property type="entry name" value="Phosphodiest/P_Trfase"/>
</dbReference>
<dbReference type="Pfam" id="PF01663">
    <property type="entry name" value="Phosphodiest"/>
    <property type="match status" value="1"/>
</dbReference>
<dbReference type="EMBL" id="CP041742">
    <property type="protein sequence ID" value="QDQ72441.1"/>
    <property type="molecule type" value="Genomic_DNA"/>
</dbReference>
<dbReference type="PANTHER" id="PTHR10151">
    <property type="entry name" value="ECTONUCLEOTIDE PYROPHOSPHATASE/PHOSPHODIESTERASE"/>
    <property type="match status" value="1"/>
</dbReference>
<name>A0A516V1N6_9GAMM</name>
<protein>
    <submittedName>
        <fullName evidence="2">Alkaline phosphatase family protein</fullName>
    </submittedName>
</protein>
<proteinExistence type="predicted"/>
<dbReference type="PROSITE" id="PS51257">
    <property type="entry name" value="PROKAR_LIPOPROTEIN"/>
    <property type="match status" value="1"/>
</dbReference>
<evidence type="ECO:0000256" key="1">
    <source>
        <dbReference type="SAM" id="SignalP"/>
    </source>
</evidence>
<keyword evidence="1" id="KW-0732">Signal</keyword>
<dbReference type="Gene3D" id="3.30.1360.180">
    <property type="match status" value="1"/>
</dbReference>
<dbReference type="SUPFAM" id="SSF53649">
    <property type="entry name" value="Alkaline phosphatase-like"/>
    <property type="match status" value="1"/>
</dbReference>
<dbReference type="Gene3D" id="3.40.720.10">
    <property type="entry name" value="Alkaline Phosphatase, subunit A"/>
    <property type="match status" value="1"/>
</dbReference>
<dbReference type="GO" id="GO:0016787">
    <property type="term" value="F:hydrolase activity"/>
    <property type="evidence" value="ECO:0007669"/>
    <property type="project" value="UniProtKB-ARBA"/>
</dbReference>
<dbReference type="PANTHER" id="PTHR10151:SF120">
    <property type="entry name" value="BIS(5'-ADENOSYL)-TRIPHOSPHATASE"/>
    <property type="match status" value="1"/>
</dbReference>
<dbReference type="CDD" id="cd16018">
    <property type="entry name" value="Enpp"/>
    <property type="match status" value="1"/>
</dbReference>
<dbReference type="OrthoDB" id="9771966at2"/>
<gene>
    <name evidence="2" type="ORF">FNZ56_00335</name>
</gene>
<dbReference type="Proteomes" id="UP000315891">
    <property type="component" value="Chromosome"/>
</dbReference>
<feature type="chain" id="PRO_5021739078" evidence="1">
    <location>
        <begin position="28"/>
        <end position="411"/>
    </location>
</feature>